<feature type="region of interest" description="Disordered" evidence="5">
    <location>
        <begin position="78"/>
        <end position="100"/>
    </location>
</feature>
<organism evidence="6 7">
    <name type="scientific">Piloderma croceum (strain F 1598)</name>
    <dbReference type="NCBI Taxonomy" id="765440"/>
    <lineage>
        <taxon>Eukaryota</taxon>
        <taxon>Fungi</taxon>
        <taxon>Dikarya</taxon>
        <taxon>Basidiomycota</taxon>
        <taxon>Agaricomycotina</taxon>
        <taxon>Agaricomycetes</taxon>
        <taxon>Agaricomycetidae</taxon>
        <taxon>Atheliales</taxon>
        <taxon>Atheliaceae</taxon>
        <taxon>Piloderma</taxon>
    </lineage>
</organism>
<dbReference type="GO" id="GO:0000462">
    <property type="term" value="P:maturation of SSU-rRNA from tricistronic rRNA transcript (SSU-rRNA, 5.8S rRNA, LSU-rRNA)"/>
    <property type="evidence" value="ECO:0007669"/>
    <property type="project" value="InterPro"/>
</dbReference>
<dbReference type="Proteomes" id="UP000054166">
    <property type="component" value="Unassembled WGS sequence"/>
</dbReference>
<proteinExistence type="inferred from homology"/>
<evidence type="ECO:0000256" key="5">
    <source>
        <dbReference type="SAM" id="MobiDB-lite"/>
    </source>
</evidence>
<evidence type="ECO:0000313" key="7">
    <source>
        <dbReference type="Proteomes" id="UP000054166"/>
    </source>
</evidence>
<comment type="subcellular location">
    <subcellularLocation>
        <location evidence="1">Nucleus</location>
        <location evidence="1">Nucleolus</location>
    </subcellularLocation>
</comment>
<dbReference type="InterPro" id="IPR028160">
    <property type="entry name" value="Slx9-like"/>
</dbReference>
<dbReference type="STRING" id="765440.A0A0C3G005"/>
<reference evidence="6 7" key="1">
    <citation type="submission" date="2014-04" db="EMBL/GenBank/DDBJ databases">
        <authorList>
            <consortium name="DOE Joint Genome Institute"/>
            <person name="Kuo A."/>
            <person name="Tarkka M."/>
            <person name="Buscot F."/>
            <person name="Kohler A."/>
            <person name="Nagy L.G."/>
            <person name="Floudas D."/>
            <person name="Copeland A."/>
            <person name="Barry K.W."/>
            <person name="Cichocki N."/>
            <person name="Veneault-Fourrey C."/>
            <person name="LaButti K."/>
            <person name="Lindquist E.A."/>
            <person name="Lipzen A."/>
            <person name="Lundell T."/>
            <person name="Morin E."/>
            <person name="Murat C."/>
            <person name="Sun H."/>
            <person name="Tunlid A."/>
            <person name="Henrissat B."/>
            <person name="Grigoriev I.V."/>
            <person name="Hibbett D.S."/>
            <person name="Martin F."/>
            <person name="Nordberg H.P."/>
            <person name="Cantor M.N."/>
            <person name="Hua S.X."/>
        </authorList>
    </citation>
    <scope>NUCLEOTIDE SEQUENCE [LARGE SCALE GENOMIC DNA]</scope>
    <source>
        <strain evidence="6 7">F 1598</strain>
    </source>
</reference>
<dbReference type="PANTHER" id="PTHR31109:SF2">
    <property type="entry name" value="RIBOSOME BIOGENESIS PROTEIN SLX9 HOMOLOG"/>
    <property type="match status" value="1"/>
</dbReference>
<dbReference type="InParanoid" id="A0A0C3G005"/>
<accession>A0A0C3G005</accession>
<gene>
    <name evidence="6" type="ORF">PILCRDRAFT_358167</name>
</gene>
<name>A0A0C3G005_PILCF</name>
<keyword evidence="4" id="KW-0539">Nucleus</keyword>
<evidence type="ECO:0000256" key="3">
    <source>
        <dbReference type="ARBA" id="ARBA00021321"/>
    </source>
</evidence>
<protein>
    <recommendedName>
        <fullName evidence="3">Ribosome biogenesis protein SLX9</fullName>
    </recommendedName>
</protein>
<dbReference type="HOGENOM" id="CLU_116375_0_0_1"/>
<evidence type="ECO:0000313" key="6">
    <source>
        <dbReference type="EMBL" id="KIM85344.1"/>
    </source>
</evidence>
<dbReference type="GO" id="GO:0005730">
    <property type="term" value="C:nucleolus"/>
    <property type="evidence" value="ECO:0007669"/>
    <property type="project" value="UniProtKB-SubCell"/>
</dbReference>
<dbReference type="Pfam" id="PF15341">
    <property type="entry name" value="SLX9"/>
    <property type="match status" value="1"/>
</dbReference>
<dbReference type="PANTHER" id="PTHR31109">
    <property type="entry name" value="PROTEIN FAM207A"/>
    <property type="match status" value="1"/>
</dbReference>
<evidence type="ECO:0000256" key="1">
    <source>
        <dbReference type="ARBA" id="ARBA00004604"/>
    </source>
</evidence>
<keyword evidence="7" id="KW-1185">Reference proteome</keyword>
<comment type="similarity">
    <text evidence="2">Belongs to the SLX9 family.</text>
</comment>
<dbReference type="EMBL" id="KN832985">
    <property type="protein sequence ID" value="KIM85344.1"/>
    <property type="molecule type" value="Genomic_DNA"/>
</dbReference>
<evidence type="ECO:0000256" key="2">
    <source>
        <dbReference type="ARBA" id="ARBA00011022"/>
    </source>
</evidence>
<dbReference type="GO" id="GO:0030688">
    <property type="term" value="C:preribosome, small subunit precursor"/>
    <property type="evidence" value="ECO:0007669"/>
    <property type="project" value="InterPro"/>
</dbReference>
<evidence type="ECO:0000256" key="4">
    <source>
        <dbReference type="ARBA" id="ARBA00023242"/>
    </source>
</evidence>
<dbReference type="AlphaFoldDB" id="A0A0C3G005"/>
<reference evidence="7" key="2">
    <citation type="submission" date="2015-01" db="EMBL/GenBank/DDBJ databases">
        <title>Evolutionary Origins and Diversification of the Mycorrhizal Mutualists.</title>
        <authorList>
            <consortium name="DOE Joint Genome Institute"/>
            <consortium name="Mycorrhizal Genomics Consortium"/>
            <person name="Kohler A."/>
            <person name="Kuo A."/>
            <person name="Nagy L.G."/>
            <person name="Floudas D."/>
            <person name="Copeland A."/>
            <person name="Barry K.W."/>
            <person name="Cichocki N."/>
            <person name="Veneault-Fourrey C."/>
            <person name="LaButti K."/>
            <person name="Lindquist E.A."/>
            <person name="Lipzen A."/>
            <person name="Lundell T."/>
            <person name="Morin E."/>
            <person name="Murat C."/>
            <person name="Riley R."/>
            <person name="Ohm R."/>
            <person name="Sun H."/>
            <person name="Tunlid A."/>
            <person name="Henrissat B."/>
            <person name="Grigoriev I.V."/>
            <person name="Hibbett D.S."/>
            <person name="Martin F."/>
        </authorList>
    </citation>
    <scope>NUCLEOTIDE SEQUENCE [LARGE SCALE GENOMIC DNA]</scope>
    <source>
        <strain evidence="7">F 1598</strain>
    </source>
</reference>
<dbReference type="GO" id="GO:0030686">
    <property type="term" value="C:90S preribosome"/>
    <property type="evidence" value="ECO:0007669"/>
    <property type="project" value="InterPro"/>
</dbReference>
<feature type="compositionally biased region" description="Basic residues" evidence="5">
    <location>
        <begin position="86"/>
        <end position="95"/>
    </location>
</feature>
<sequence>MPKERTKRTGAHAPSVKLAKRQFVIHGGLEQVQVGSLEDISGSEVLKSLEKADEPRNAVKKKEKLQLKREAFIDKLRSFRSSSSKNQKRRLKKKQKEQVGGGLDAIQAAISALDGERIDNIEQTEQIVDESTHLRIKSKPGQIGEGKGLPLKQNQRKRALEMERLRAPMILTNPAYASNPFQTIRTHAQNTLLKHEHPSP</sequence>
<dbReference type="OrthoDB" id="18703at2759"/>